<dbReference type="AlphaFoldDB" id="A0A5C0WEC9"/>
<accession>A0A5C0WEC9</accession>
<evidence type="ECO:0000313" key="1">
    <source>
        <dbReference type="EMBL" id="QEK62485.1"/>
    </source>
</evidence>
<evidence type="ECO:0000313" key="2">
    <source>
        <dbReference type="Proteomes" id="UP000325032"/>
    </source>
</evidence>
<keyword evidence="2" id="KW-1185">Reference proteome</keyword>
<gene>
    <name evidence="1" type="ORF">FX981_00651</name>
</gene>
<reference evidence="1 2" key="1">
    <citation type="journal article" date="2018" name="Plant Biotechnol. Rep.">
        <title>Diversity and antifungal activity of endophytic bacteria associated with Panax ginseng seedlings.</title>
        <authorList>
            <person name="Park J.M."/>
            <person name="Hong C.E."/>
            <person name="Jo S.H."/>
        </authorList>
    </citation>
    <scope>NUCLEOTIDE SEQUENCE [LARGE SCALE GENOMIC DNA]</scope>
    <source>
        <strain evidence="1 2">PgKB20</strain>
    </source>
</reference>
<sequence>MARRKNILDQGELAILEKETKSYVESFRDAIELFV</sequence>
<organism evidence="1 2">
    <name type="scientific">Bacillus safensis</name>
    <dbReference type="NCBI Taxonomy" id="561879"/>
    <lineage>
        <taxon>Bacteria</taxon>
        <taxon>Bacillati</taxon>
        <taxon>Bacillota</taxon>
        <taxon>Bacilli</taxon>
        <taxon>Bacillales</taxon>
        <taxon>Bacillaceae</taxon>
        <taxon>Bacillus</taxon>
    </lineage>
</organism>
<name>A0A5C0WEC9_BACIA</name>
<dbReference type="EMBL" id="CP043404">
    <property type="protein sequence ID" value="QEK62485.1"/>
    <property type="molecule type" value="Genomic_DNA"/>
</dbReference>
<protein>
    <submittedName>
        <fullName evidence="1">Uncharacterized protein</fullName>
    </submittedName>
</protein>
<proteinExistence type="predicted"/>
<dbReference type="Proteomes" id="UP000325032">
    <property type="component" value="Chromosome"/>
</dbReference>